<keyword evidence="2" id="KW-1185">Reference proteome</keyword>
<dbReference type="Proteomes" id="UP000267164">
    <property type="component" value="Chromosome"/>
</dbReference>
<evidence type="ECO:0000313" key="2">
    <source>
        <dbReference type="Proteomes" id="UP000267164"/>
    </source>
</evidence>
<organism evidence="1 2">
    <name type="scientific">Nocardia yunnanensis</name>
    <dbReference type="NCBI Taxonomy" id="2382165"/>
    <lineage>
        <taxon>Bacteria</taxon>
        <taxon>Bacillati</taxon>
        <taxon>Actinomycetota</taxon>
        <taxon>Actinomycetes</taxon>
        <taxon>Mycobacteriales</taxon>
        <taxon>Nocardiaceae</taxon>
        <taxon>Nocardia</taxon>
    </lineage>
</organism>
<dbReference type="KEGG" id="nyu:D7D52_28650"/>
<proteinExistence type="predicted"/>
<dbReference type="SUPFAM" id="SSF54909">
    <property type="entry name" value="Dimeric alpha+beta barrel"/>
    <property type="match status" value="1"/>
</dbReference>
<sequence>MQDTGIKEYKQTPGNQGAWMLTRVEGDRADIITLSFWDSYAAIEGFAGTDIEQAVYYPEDDDYLLERPTKVLHYEIK</sequence>
<evidence type="ECO:0000313" key="1">
    <source>
        <dbReference type="EMBL" id="AYF77128.1"/>
    </source>
</evidence>
<reference evidence="1 2" key="1">
    <citation type="submission" date="2018-09" db="EMBL/GenBank/DDBJ databases">
        <title>Nocardia yunnanensis sp. nov., an actinomycete isolated from a soil sample.</title>
        <authorList>
            <person name="Zhang J."/>
        </authorList>
    </citation>
    <scope>NUCLEOTIDE SEQUENCE [LARGE SCALE GENOMIC DNA]</scope>
    <source>
        <strain evidence="1 2">CFHS0054</strain>
    </source>
</reference>
<dbReference type="AlphaFoldDB" id="A0A386ZHV0"/>
<dbReference type="EMBL" id="CP032568">
    <property type="protein sequence ID" value="AYF77128.1"/>
    <property type="molecule type" value="Genomic_DNA"/>
</dbReference>
<protein>
    <recommendedName>
        <fullName evidence="3">Antibiotic biosynthesis monooxygenase</fullName>
    </recommendedName>
</protein>
<dbReference type="OrthoDB" id="7210869at2"/>
<gene>
    <name evidence="1" type="ORF">D7D52_28650</name>
</gene>
<name>A0A386ZHV0_9NOCA</name>
<accession>A0A386ZHV0</accession>
<evidence type="ECO:0008006" key="3">
    <source>
        <dbReference type="Google" id="ProtNLM"/>
    </source>
</evidence>
<dbReference type="InterPro" id="IPR011008">
    <property type="entry name" value="Dimeric_a/b-barrel"/>
</dbReference>